<sequence>MPSIHKCKGTRVTTKHILITGAGQRIGYALACHFLNQGHQVTLSYRTERPQVADLRARGARCLHADFSTDEGVYSFIDHIDALNPTFDTLIHNASSWDSEKHSQDIASLFDNMMQIHAKTPYLINMAAPRWMQQGDIIHLTDYVAQKGSAKHTAYATSKAALENLTLSFAQKMAPSIKVNSISPALIMFNDGDDEAYREKARRKSLLRSVPGEQEVVNACEFILASQHMTGQSIKLDGGRHLI</sequence>
<keyword evidence="13" id="KW-1185">Reference proteome</keyword>
<protein>
    <recommendedName>
        <fullName evidence="8">Dihydromonapterin reductase</fullName>
        <ecNumber evidence="1">1.5.1.3</ecNumber>
        <ecNumber evidence="7">1.5.1.50</ecNumber>
    </recommendedName>
    <alternativeName>
        <fullName evidence="9">Dihydrofolate reductase</fullName>
    </alternativeName>
</protein>
<organism evidence="12 13">
    <name type="scientific">Salinivibrio costicola subsp. alcaliphilus</name>
    <dbReference type="NCBI Taxonomy" id="272773"/>
    <lineage>
        <taxon>Bacteria</taxon>
        <taxon>Pseudomonadati</taxon>
        <taxon>Pseudomonadota</taxon>
        <taxon>Gammaproteobacteria</taxon>
        <taxon>Vibrionales</taxon>
        <taxon>Vibrionaceae</taxon>
        <taxon>Salinivibrio</taxon>
    </lineage>
</organism>
<reference evidence="13" key="1">
    <citation type="submission" date="2017-01" db="EMBL/GenBank/DDBJ databases">
        <title>Draft genome of the species Salinivibrio costicola subsp. alcaliphilus.</title>
        <authorList>
            <person name="Lopez-Hermoso C."/>
            <person name="De La Haba R."/>
            <person name="Sanchez-Porro C."/>
            <person name="Ventosa A."/>
        </authorList>
    </citation>
    <scope>NUCLEOTIDE SEQUENCE [LARGE SCALE GENOMIC DNA]</scope>
    <source>
        <strain evidence="13">CBH448</strain>
    </source>
</reference>
<keyword evidence="3" id="KW-0521">NADP</keyword>
<keyword evidence="2" id="KW-0554">One-carbon metabolism</keyword>
<evidence type="ECO:0000256" key="8">
    <source>
        <dbReference type="ARBA" id="ARBA00039631"/>
    </source>
</evidence>
<dbReference type="EC" id="1.5.1.3" evidence="1"/>
<dbReference type="EC" id="1.5.1.50" evidence="7"/>
<evidence type="ECO:0000256" key="3">
    <source>
        <dbReference type="ARBA" id="ARBA00022857"/>
    </source>
</evidence>
<evidence type="ECO:0000256" key="6">
    <source>
        <dbReference type="ARBA" id="ARBA00038212"/>
    </source>
</evidence>
<evidence type="ECO:0000256" key="5">
    <source>
        <dbReference type="ARBA" id="ARBA00037508"/>
    </source>
</evidence>
<gene>
    <name evidence="12" type="ORF">BZJ21_11620</name>
</gene>
<comment type="similarity">
    <text evidence="6">Belongs to the short-chain dehydrogenases/reductases (SDR) family. FolM subfamily.</text>
</comment>
<dbReference type="Pfam" id="PF13561">
    <property type="entry name" value="adh_short_C2"/>
    <property type="match status" value="1"/>
</dbReference>
<comment type="catalytic activity">
    <reaction evidence="11">
        <text>7,8-dihydromonapterin + NADPH + H(+) = 5,6,7,8-tetrahydromonapterin + NADP(+)</text>
        <dbReference type="Rhea" id="RHEA:34847"/>
        <dbReference type="ChEBI" id="CHEBI:15378"/>
        <dbReference type="ChEBI" id="CHEBI:57783"/>
        <dbReference type="ChEBI" id="CHEBI:58349"/>
        <dbReference type="ChEBI" id="CHEBI:71175"/>
        <dbReference type="ChEBI" id="CHEBI:71177"/>
        <dbReference type="EC" id="1.5.1.50"/>
    </reaction>
</comment>
<dbReference type="InterPro" id="IPR036291">
    <property type="entry name" value="NAD(P)-bd_dom_sf"/>
</dbReference>
<comment type="catalytic activity">
    <reaction evidence="10">
        <text>(6S)-5,6,7,8-tetrahydrofolate + NADP(+) = 7,8-dihydrofolate + NADPH + H(+)</text>
        <dbReference type="Rhea" id="RHEA:15009"/>
        <dbReference type="ChEBI" id="CHEBI:15378"/>
        <dbReference type="ChEBI" id="CHEBI:57451"/>
        <dbReference type="ChEBI" id="CHEBI:57453"/>
        <dbReference type="ChEBI" id="CHEBI:57783"/>
        <dbReference type="ChEBI" id="CHEBI:58349"/>
        <dbReference type="EC" id="1.5.1.3"/>
    </reaction>
</comment>
<dbReference type="PROSITE" id="PS00061">
    <property type="entry name" value="ADH_SHORT"/>
    <property type="match status" value="1"/>
</dbReference>
<dbReference type="SUPFAM" id="SSF51735">
    <property type="entry name" value="NAD(P)-binding Rossmann-fold domains"/>
    <property type="match status" value="1"/>
</dbReference>
<dbReference type="InterPro" id="IPR020904">
    <property type="entry name" value="Sc_DH/Rdtase_CS"/>
</dbReference>
<name>A0ABX3KQC2_SALCS</name>
<dbReference type="Gene3D" id="3.40.50.720">
    <property type="entry name" value="NAD(P)-binding Rossmann-like Domain"/>
    <property type="match status" value="1"/>
</dbReference>
<comment type="function">
    <text evidence="5">Catalyzes the reduction of dihydromonapterin to tetrahydromonapterin. Also has lower activity with dihydrofolate.</text>
</comment>
<dbReference type="PANTHER" id="PTHR43639:SF6">
    <property type="entry name" value="DIHYDROMONAPTERIN REDUCTASE"/>
    <property type="match status" value="1"/>
</dbReference>
<dbReference type="NCBIfam" id="NF005066">
    <property type="entry name" value="PRK06483.1"/>
    <property type="match status" value="1"/>
</dbReference>
<proteinExistence type="inferred from homology"/>
<evidence type="ECO:0000256" key="7">
    <source>
        <dbReference type="ARBA" id="ARBA00039145"/>
    </source>
</evidence>
<evidence type="ECO:0000256" key="4">
    <source>
        <dbReference type="ARBA" id="ARBA00023002"/>
    </source>
</evidence>
<evidence type="ECO:0000256" key="11">
    <source>
        <dbReference type="ARBA" id="ARBA00049376"/>
    </source>
</evidence>
<evidence type="ECO:0000256" key="2">
    <source>
        <dbReference type="ARBA" id="ARBA00022563"/>
    </source>
</evidence>
<evidence type="ECO:0000256" key="9">
    <source>
        <dbReference type="ARBA" id="ARBA00042299"/>
    </source>
</evidence>
<dbReference type="PRINTS" id="PR00081">
    <property type="entry name" value="GDHRDH"/>
</dbReference>
<evidence type="ECO:0000313" key="12">
    <source>
        <dbReference type="EMBL" id="OOF33326.1"/>
    </source>
</evidence>
<evidence type="ECO:0000256" key="1">
    <source>
        <dbReference type="ARBA" id="ARBA00012856"/>
    </source>
</evidence>
<evidence type="ECO:0000256" key="10">
    <source>
        <dbReference type="ARBA" id="ARBA00048873"/>
    </source>
</evidence>
<dbReference type="PANTHER" id="PTHR43639">
    <property type="entry name" value="OXIDOREDUCTASE, SHORT-CHAIN DEHYDROGENASE/REDUCTASE FAMILY (AFU_ORTHOLOGUE AFUA_5G02870)"/>
    <property type="match status" value="1"/>
</dbReference>
<keyword evidence="4" id="KW-0560">Oxidoreductase</keyword>
<comment type="caution">
    <text evidence="12">The sequence shown here is derived from an EMBL/GenBank/DDBJ whole genome shotgun (WGS) entry which is preliminary data.</text>
</comment>
<accession>A0ABX3KQC2</accession>
<dbReference type="InterPro" id="IPR002347">
    <property type="entry name" value="SDR_fam"/>
</dbReference>
<evidence type="ECO:0000313" key="13">
    <source>
        <dbReference type="Proteomes" id="UP000189431"/>
    </source>
</evidence>
<dbReference type="Proteomes" id="UP000189431">
    <property type="component" value="Unassembled WGS sequence"/>
</dbReference>
<dbReference type="EMBL" id="MUFR01000033">
    <property type="protein sequence ID" value="OOF33326.1"/>
    <property type="molecule type" value="Genomic_DNA"/>
</dbReference>